<protein>
    <submittedName>
        <fullName evidence="2">Uncharacterized protein</fullName>
    </submittedName>
</protein>
<evidence type="ECO:0000313" key="2">
    <source>
        <dbReference type="EMBL" id="TXN19004.1"/>
    </source>
</evidence>
<dbReference type="Proteomes" id="UP000321504">
    <property type="component" value="Unassembled WGS sequence"/>
</dbReference>
<evidence type="ECO:0000256" key="1">
    <source>
        <dbReference type="SAM" id="MobiDB-lite"/>
    </source>
</evidence>
<accession>A0AA46L9I8</accession>
<evidence type="ECO:0000313" key="3">
    <source>
        <dbReference type="Proteomes" id="UP000321504"/>
    </source>
</evidence>
<organism evidence="2 3">
    <name type="scientific">Vibrio parahaemolyticus</name>
    <dbReference type="NCBI Taxonomy" id="670"/>
    <lineage>
        <taxon>Bacteria</taxon>
        <taxon>Pseudomonadati</taxon>
        <taxon>Pseudomonadota</taxon>
        <taxon>Gammaproteobacteria</taxon>
        <taxon>Vibrionales</taxon>
        <taxon>Vibrionaceae</taxon>
        <taxon>Vibrio</taxon>
    </lineage>
</organism>
<reference evidence="2 3" key="1">
    <citation type="submission" date="2019-08" db="EMBL/GenBank/DDBJ databases">
        <title>Emerging of two pre-pandemic pathogenic O4:KUT lineages of Vibrio parahaemolyticus in coastal eastern China.</title>
        <authorList>
            <person name="Yu H."/>
        </authorList>
    </citation>
    <scope>NUCLEOTIDE SEQUENCE [LARGE SCALE GENOMIC DNA]</scope>
    <source>
        <strain evidence="2 3">HZ17-383</strain>
    </source>
</reference>
<sequence length="22" mass="2329">MILPQTLSSGKRTKNKAASSPL</sequence>
<proteinExistence type="predicted"/>
<name>A0AA46L9I8_VIBPH</name>
<dbReference type="AlphaFoldDB" id="A0AA46L9I8"/>
<comment type="caution">
    <text evidence="2">The sequence shown here is derived from an EMBL/GenBank/DDBJ whole genome shotgun (WGS) entry which is preliminary data.</text>
</comment>
<gene>
    <name evidence="2" type="ORF">FVP01_04210</name>
</gene>
<feature type="region of interest" description="Disordered" evidence="1">
    <location>
        <begin position="1"/>
        <end position="22"/>
    </location>
</feature>
<dbReference type="EMBL" id="VRMQ01000001">
    <property type="protein sequence ID" value="TXN19004.1"/>
    <property type="molecule type" value="Genomic_DNA"/>
</dbReference>